<sequence length="126" mass="14274">MDVYVHITKIGPTTEKKNSGWENRKKKRREQGDEQNREARRGTSPLLLLLAQTARFGPFSIHPVVYSTSSFKCVSGGTEPGSSLWLCECTALKYSTPLGHGERRKIRRRETTQTKRKGPPPVHLNI</sequence>
<evidence type="ECO:0000313" key="2">
    <source>
        <dbReference type="EMBL" id="TNN51261.1"/>
    </source>
</evidence>
<keyword evidence="3" id="KW-1185">Reference proteome</keyword>
<evidence type="ECO:0000256" key="1">
    <source>
        <dbReference type="SAM" id="MobiDB-lite"/>
    </source>
</evidence>
<organism evidence="2 3">
    <name type="scientific">Liparis tanakae</name>
    <name type="common">Tanaka's snailfish</name>
    <dbReference type="NCBI Taxonomy" id="230148"/>
    <lineage>
        <taxon>Eukaryota</taxon>
        <taxon>Metazoa</taxon>
        <taxon>Chordata</taxon>
        <taxon>Craniata</taxon>
        <taxon>Vertebrata</taxon>
        <taxon>Euteleostomi</taxon>
        <taxon>Actinopterygii</taxon>
        <taxon>Neopterygii</taxon>
        <taxon>Teleostei</taxon>
        <taxon>Neoteleostei</taxon>
        <taxon>Acanthomorphata</taxon>
        <taxon>Eupercaria</taxon>
        <taxon>Perciformes</taxon>
        <taxon>Cottioidei</taxon>
        <taxon>Cottales</taxon>
        <taxon>Liparidae</taxon>
        <taxon>Liparis</taxon>
    </lineage>
</organism>
<feature type="compositionally biased region" description="Basic and acidic residues" evidence="1">
    <location>
        <begin position="30"/>
        <end position="41"/>
    </location>
</feature>
<feature type="compositionally biased region" description="Basic and acidic residues" evidence="1">
    <location>
        <begin position="14"/>
        <end position="23"/>
    </location>
</feature>
<protein>
    <submittedName>
        <fullName evidence="2">Uncharacterized protein</fullName>
    </submittedName>
</protein>
<reference evidence="2 3" key="1">
    <citation type="submission" date="2019-03" db="EMBL/GenBank/DDBJ databases">
        <title>First draft genome of Liparis tanakae, snailfish: a comprehensive survey of snailfish specific genes.</title>
        <authorList>
            <person name="Kim W."/>
            <person name="Song I."/>
            <person name="Jeong J.-H."/>
            <person name="Kim D."/>
            <person name="Kim S."/>
            <person name="Ryu S."/>
            <person name="Song J.Y."/>
            <person name="Lee S.K."/>
        </authorList>
    </citation>
    <scope>NUCLEOTIDE SEQUENCE [LARGE SCALE GENOMIC DNA]</scope>
    <source>
        <tissue evidence="2">Muscle</tissue>
    </source>
</reference>
<dbReference type="AlphaFoldDB" id="A0A4Z2GDI9"/>
<comment type="caution">
    <text evidence="2">The sequence shown here is derived from an EMBL/GenBank/DDBJ whole genome shotgun (WGS) entry which is preliminary data.</text>
</comment>
<gene>
    <name evidence="2" type="ORF">EYF80_038522</name>
</gene>
<proteinExistence type="predicted"/>
<name>A0A4Z2GDI9_9TELE</name>
<dbReference type="EMBL" id="SRLO01000588">
    <property type="protein sequence ID" value="TNN51261.1"/>
    <property type="molecule type" value="Genomic_DNA"/>
</dbReference>
<dbReference type="Proteomes" id="UP000314294">
    <property type="component" value="Unassembled WGS sequence"/>
</dbReference>
<feature type="region of interest" description="Disordered" evidence="1">
    <location>
        <begin position="14"/>
        <end position="44"/>
    </location>
</feature>
<evidence type="ECO:0000313" key="3">
    <source>
        <dbReference type="Proteomes" id="UP000314294"/>
    </source>
</evidence>
<feature type="compositionally biased region" description="Basic residues" evidence="1">
    <location>
        <begin position="102"/>
        <end position="118"/>
    </location>
</feature>
<feature type="region of interest" description="Disordered" evidence="1">
    <location>
        <begin position="99"/>
        <end position="126"/>
    </location>
</feature>
<accession>A0A4Z2GDI9</accession>